<comment type="function">
    <text evidence="11">Mediates influx of magnesium ions. Alternates between open and closed states. Activated by low cytoplasmic Mg(2+) levels. Inactive when cytoplasmic Mg(2+) levels are high.</text>
</comment>
<evidence type="ECO:0000256" key="2">
    <source>
        <dbReference type="ARBA" id="ARBA00009765"/>
    </source>
</evidence>
<evidence type="ECO:0000256" key="3">
    <source>
        <dbReference type="ARBA" id="ARBA00022448"/>
    </source>
</evidence>
<evidence type="ECO:0000256" key="9">
    <source>
        <dbReference type="ARBA" id="ARBA00023136"/>
    </source>
</evidence>
<keyword evidence="14" id="KW-1185">Reference proteome</keyword>
<dbReference type="Gene3D" id="1.20.58.340">
    <property type="entry name" value="Magnesium transport protein CorA, transmembrane region"/>
    <property type="match status" value="1"/>
</dbReference>
<dbReference type="EMBL" id="FOFZ01000017">
    <property type="protein sequence ID" value="SER62712.1"/>
    <property type="molecule type" value="Genomic_DNA"/>
</dbReference>
<reference evidence="14" key="1">
    <citation type="submission" date="2016-10" db="EMBL/GenBank/DDBJ databases">
        <authorList>
            <person name="Varghese N."/>
            <person name="Submissions S."/>
        </authorList>
    </citation>
    <scope>NUCLEOTIDE SEQUENCE [LARGE SCALE GENOMIC DNA]</scope>
    <source>
        <strain evidence="14">DSM 15719</strain>
    </source>
</reference>
<evidence type="ECO:0000256" key="4">
    <source>
        <dbReference type="ARBA" id="ARBA00022475"/>
    </source>
</evidence>
<organism evidence="13 14">
    <name type="scientific">Flavobacterium frigoris</name>
    <dbReference type="NCBI Taxonomy" id="229204"/>
    <lineage>
        <taxon>Bacteria</taxon>
        <taxon>Pseudomonadati</taxon>
        <taxon>Bacteroidota</taxon>
        <taxon>Flavobacteriia</taxon>
        <taxon>Flavobacteriales</taxon>
        <taxon>Flavobacteriaceae</taxon>
        <taxon>Flavobacterium</taxon>
    </lineage>
</organism>
<dbReference type="SUPFAM" id="SSF143865">
    <property type="entry name" value="CorA soluble domain-like"/>
    <property type="match status" value="1"/>
</dbReference>
<dbReference type="RefSeq" id="WP_074724475.1">
    <property type="nucleotide sequence ID" value="NZ_CBCRVS010000028.1"/>
</dbReference>
<evidence type="ECO:0000256" key="11">
    <source>
        <dbReference type="ARBA" id="ARBA00045497"/>
    </source>
</evidence>
<evidence type="ECO:0000256" key="8">
    <source>
        <dbReference type="ARBA" id="ARBA00023065"/>
    </source>
</evidence>
<dbReference type="InterPro" id="IPR045861">
    <property type="entry name" value="CorA_cytoplasmic_dom"/>
</dbReference>
<dbReference type="GO" id="GO:0050897">
    <property type="term" value="F:cobalt ion binding"/>
    <property type="evidence" value="ECO:0007669"/>
    <property type="project" value="TreeGrafter"/>
</dbReference>
<dbReference type="Proteomes" id="UP000183658">
    <property type="component" value="Unassembled WGS sequence"/>
</dbReference>
<name>A0A1H9QQI2_FLAFI</name>
<evidence type="ECO:0000256" key="10">
    <source>
        <dbReference type="ARBA" id="ARBA00034269"/>
    </source>
</evidence>
<comment type="catalytic activity">
    <reaction evidence="10">
        <text>Mg(2+)(in) = Mg(2+)(out)</text>
        <dbReference type="Rhea" id="RHEA:29827"/>
        <dbReference type="ChEBI" id="CHEBI:18420"/>
    </reaction>
</comment>
<evidence type="ECO:0000256" key="6">
    <source>
        <dbReference type="ARBA" id="ARBA00022842"/>
    </source>
</evidence>
<keyword evidence="6" id="KW-0460">Magnesium</keyword>
<feature type="transmembrane region" description="Helical" evidence="12">
    <location>
        <begin position="256"/>
        <end position="279"/>
    </location>
</feature>
<comment type="subcellular location">
    <subcellularLocation>
        <location evidence="1">Cell membrane</location>
        <topology evidence="1">Multi-pass membrane protein</topology>
    </subcellularLocation>
</comment>
<protein>
    <submittedName>
        <fullName evidence="13">Magnesium transporter</fullName>
    </submittedName>
</protein>
<proteinExistence type="inferred from homology"/>
<keyword evidence="7 12" id="KW-1133">Transmembrane helix</keyword>
<evidence type="ECO:0000256" key="1">
    <source>
        <dbReference type="ARBA" id="ARBA00004651"/>
    </source>
</evidence>
<keyword evidence="8" id="KW-0406">Ion transport</keyword>
<evidence type="ECO:0000313" key="14">
    <source>
        <dbReference type="Proteomes" id="UP000183658"/>
    </source>
</evidence>
<dbReference type="SUPFAM" id="SSF144083">
    <property type="entry name" value="Magnesium transport protein CorA, transmembrane region"/>
    <property type="match status" value="1"/>
</dbReference>
<gene>
    <name evidence="13" type="ORF">SAMN05444355_11753</name>
</gene>
<dbReference type="GO" id="GO:0005886">
    <property type="term" value="C:plasma membrane"/>
    <property type="evidence" value="ECO:0007669"/>
    <property type="project" value="UniProtKB-SubCell"/>
</dbReference>
<dbReference type="AlphaFoldDB" id="A0A1H9QQI2"/>
<keyword evidence="3" id="KW-0813">Transport</keyword>
<dbReference type="PANTHER" id="PTHR46494:SF1">
    <property type="entry name" value="CORA FAMILY METAL ION TRANSPORTER (EUROFUNG)"/>
    <property type="match status" value="1"/>
</dbReference>
<evidence type="ECO:0000256" key="5">
    <source>
        <dbReference type="ARBA" id="ARBA00022692"/>
    </source>
</evidence>
<keyword evidence="5 12" id="KW-0812">Transmembrane</keyword>
<dbReference type="Pfam" id="PF01544">
    <property type="entry name" value="CorA"/>
    <property type="match status" value="1"/>
</dbReference>
<keyword evidence="4" id="KW-1003">Cell membrane</keyword>
<dbReference type="OrthoDB" id="9803416at2"/>
<keyword evidence="9 12" id="KW-0472">Membrane</keyword>
<dbReference type="GO" id="GO:0015087">
    <property type="term" value="F:cobalt ion transmembrane transporter activity"/>
    <property type="evidence" value="ECO:0007669"/>
    <property type="project" value="TreeGrafter"/>
</dbReference>
<dbReference type="GO" id="GO:0000287">
    <property type="term" value="F:magnesium ion binding"/>
    <property type="evidence" value="ECO:0007669"/>
    <property type="project" value="TreeGrafter"/>
</dbReference>
<dbReference type="FunFam" id="1.20.58.340:FF:000004">
    <property type="entry name" value="Magnesium transport protein CorA"/>
    <property type="match status" value="1"/>
</dbReference>
<feature type="transmembrane region" description="Helical" evidence="12">
    <location>
        <begin position="291"/>
        <end position="311"/>
    </location>
</feature>
<evidence type="ECO:0000256" key="12">
    <source>
        <dbReference type="SAM" id="Phobius"/>
    </source>
</evidence>
<evidence type="ECO:0000256" key="7">
    <source>
        <dbReference type="ARBA" id="ARBA00022989"/>
    </source>
</evidence>
<dbReference type="InterPro" id="IPR045863">
    <property type="entry name" value="CorA_TM1_TM2"/>
</dbReference>
<dbReference type="PANTHER" id="PTHR46494">
    <property type="entry name" value="CORA FAMILY METAL ION TRANSPORTER (EUROFUNG)"/>
    <property type="match status" value="1"/>
</dbReference>
<dbReference type="InterPro" id="IPR002523">
    <property type="entry name" value="MgTranspt_CorA/ZnTranspt_ZntB"/>
</dbReference>
<dbReference type="GO" id="GO:0015095">
    <property type="term" value="F:magnesium ion transmembrane transporter activity"/>
    <property type="evidence" value="ECO:0007669"/>
    <property type="project" value="TreeGrafter"/>
</dbReference>
<accession>A0A1H9QQI2</accession>
<sequence length="318" mass="37607">MIELYLKTNEVKKFNFISEIDTDAVDLFNIRIIDYTDSILSEVSEKFGIDISIFKQKEDIEISSHYLKSNDQLSFNFSIPKYNSETLFKEEEIFIIIKNELVFYFLSSNIDNDFLKLTKTRYDFTSIHFSSHLEHFVFQIGIISDYYADLTEIISRRIKRFYENILNSKDYNEKDLDLIMILNFNNLLIKESISNFQRILHLLIQNKFELKTITTKINLELDDIAVISDHIQFNFERLDDLEDNINSKIDLEQNKIFRTLTIITVCISLPALIAGIYGMNFKNMPELEWEYGYPAAIGLMIISFVIALIYFKKKKWIK</sequence>
<evidence type="ECO:0000313" key="13">
    <source>
        <dbReference type="EMBL" id="SER62712.1"/>
    </source>
</evidence>
<comment type="similarity">
    <text evidence="2">Belongs to the CorA metal ion transporter (MIT) (TC 1.A.35) family.</text>
</comment>